<keyword evidence="2" id="KW-1185">Reference proteome</keyword>
<protein>
    <recommendedName>
        <fullName evidence="3">BrnT-like toxin</fullName>
    </recommendedName>
</protein>
<proteinExistence type="predicted"/>
<evidence type="ECO:0008006" key="3">
    <source>
        <dbReference type="Google" id="ProtNLM"/>
    </source>
</evidence>
<dbReference type="Proteomes" id="UP000258408">
    <property type="component" value="Segment"/>
</dbReference>
<dbReference type="EMBL" id="MH536814">
    <property type="protein sequence ID" value="AXH49332.1"/>
    <property type="molecule type" value="Genomic_DNA"/>
</dbReference>
<dbReference type="RefSeq" id="YP_009839386.1">
    <property type="nucleotide sequence ID" value="NC_048720.1"/>
</dbReference>
<gene>
    <name evidence="1" type="primary">225</name>
    <name evidence="1" type="ORF">SEA_BLUEEYEDBEAUTY_225</name>
</gene>
<evidence type="ECO:0000313" key="1">
    <source>
        <dbReference type="EMBL" id="AXH49332.1"/>
    </source>
</evidence>
<accession>A0A345L230</accession>
<name>A0A345L230_9CAUD</name>
<dbReference type="KEGG" id="vg:55600015"/>
<reference evidence="1 2" key="1">
    <citation type="submission" date="2018-06" db="EMBL/GenBank/DDBJ databases">
        <authorList>
            <person name="Luttrell C.E."/>
            <person name="Myers K.N."/>
            <person name="Simpson A.N."/>
            <person name="Sulollari A."/>
            <person name="Suri N."/>
            <person name="Nayek S."/>
            <person name="Bhuiyan S."/>
            <person name="Smith B.R."/>
            <person name="Hughes L.E."/>
            <person name="Garlena R.A."/>
            <person name="Russell D.A."/>
            <person name="Pope W.H."/>
            <person name="Jacobs-Sera D."/>
            <person name="Hatfull G.F."/>
        </authorList>
    </citation>
    <scope>NUCLEOTIDE SEQUENCE [LARGE SCALE GENOMIC DNA]</scope>
</reference>
<sequence length="131" mass="15283">MQSTEGFKIRLTAHAHQQMLAKQMSPVKIQEVFDNPEKLYPNKKYEGQFRVVGNGICLVGKPEGDTFLVFTLYEDGILTPPRPDQLETPEGQEYAKRYQRAITTGNVRRENEYWGRVHARNRSDSRHNYIR</sequence>
<evidence type="ECO:0000313" key="2">
    <source>
        <dbReference type="Proteomes" id="UP000258408"/>
    </source>
</evidence>
<organism evidence="1 2">
    <name type="scientific">Streptomyces phage Blueeyedbeauty</name>
    <dbReference type="NCBI Taxonomy" id="2250336"/>
    <lineage>
        <taxon>Viruses</taxon>
        <taxon>Duplodnaviria</taxon>
        <taxon>Heunggongvirae</taxon>
        <taxon>Uroviricota</taxon>
        <taxon>Caudoviricetes</taxon>
        <taxon>Stanwilliamsviridae</taxon>
        <taxon>Loccivirinae</taxon>
        <taxon>Annadreamyvirus</taxon>
        <taxon>Annadreamyvirus blueeyedbeauty</taxon>
    </lineage>
</organism>
<dbReference type="GeneID" id="55600015"/>